<reference evidence="1 2" key="1">
    <citation type="journal article" date="2009" name="Nat. Genet.">
        <title>The genome of the cucumber, Cucumis sativus L.</title>
        <authorList>
            <person name="Huang S."/>
            <person name="Li R."/>
            <person name="Zhang Z."/>
            <person name="Li L."/>
            <person name="Gu X."/>
            <person name="Fan W."/>
            <person name="Lucas W.J."/>
            <person name="Wang X."/>
            <person name="Xie B."/>
            <person name="Ni P."/>
            <person name="Ren Y."/>
            <person name="Zhu H."/>
            <person name="Li J."/>
            <person name="Lin K."/>
            <person name="Jin W."/>
            <person name="Fei Z."/>
            <person name="Li G."/>
            <person name="Staub J."/>
            <person name="Kilian A."/>
            <person name="van der Vossen E.A."/>
            <person name="Wu Y."/>
            <person name="Guo J."/>
            <person name="He J."/>
            <person name="Jia Z."/>
            <person name="Ren Y."/>
            <person name="Tian G."/>
            <person name="Lu Y."/>
            <person name="Ruan J."/>
            <person name="Qian W."/>
            <person name="Wang M."/>
            <person name="Huang Q."/>
            <person name="Li B."/>
            <person name="Xuan Z."/>
            <person name="Cao J."/>
            <person name="Asan"/>
            <person name="Wu Z."/>
            <person name="Zhang J."/>
            <person name="Cai Q."/>
            <person name="Bai Y."/>
            <person name="Zhao B."/>
            <person name="Han Y."/>
            <person name="Li Y."/>
            <person name="Li X."/>
            <person name="Wang S."/>
            <person name="Shi Q."/>
            <person name="Liu S."/>
            <person name="Cho W.K."/>
            <person name="Kim J.Y."/>
            <person name="Xu Y."/>
            <person name="Heller-Uszynska K."/>
            <person name="Miao H."/>
            <person name="Cheng Z."/>
            <person name="Zhang S."/>
            <person name="Wu J."/>
            <person name="Yang Y."/>
            <person name="Kang H."/>
            <person name="Li M."/>
            <person name="Liang H."/>
            <person name="Ren X."/>
            <person name="Shi Z."/>
            <person name="Wen M."/>
            <person name="Jian M."/>
            <person name="Yang H."/>
            <person name="Zhang G."/>
            <person name="Yang Z."/>
            <person name="Chen R."/>
            <person name="Liu S."/>
            <person name="Li J."/>
            <person name="Ma L."/>
            <person name="Liu H."/>
            <person name="Zhou Y."/>
            <person name="Zhao J."/>
            <person name="Fang X."/>
            <person name="Li G."/>
            <person name="Fang L."/>
            <person name="Li Y."/>
            <person name="Liu D."/>
            <person name="Zheng H."/>
            <person name="Zhang Y."/>
            <person name="Qin N."/>
            <person name="Li Z."/>
            <person name="Yang G."/>
            <person name="Yang S."/>
            <person name="Bolund L."/>
            <person name="Kristiansen K."/>
            <person name="Zheng H."/>
            <person name="Li S."/>
            <person name="Zhang X."/>
            <person name="Yang H."/>
            <person name="Wang J."/>
            <person name="Sun R."/>
            <person name="Zhang B."/>
            <person name="Jiang S."/>
            <person name="Wang J."/>
            <person name="Du Y."/>
            <person name="Li S."/>
        </authorList>
    </citation>
    <scope>NUCLEOTIDE SEQUENCE [LARGE SCALE GENOMIC DNA]</scope>
    <source>
        <strain evidence="2">cv. 9930</strain>
    </source>
</reference>
<keyword evidence="2" id="KW-1185">Reference proteome</keyword>
<reference evidence="1 2" key="3">
    <citation type="journal article" date="2010" name="BMC Genomics">
        <title>Transcriptome sequencing and comparative analysis of cucumber flowers with different sex types.</title>
        <authorList>
            <person name="Guo S."/>
            <person name="Zheng Y."/>
            <person name="Joung J.G."/>
            <person name="Liu S."/>
            <person name="Zhang Z."/>
            <person name="Crasta O.R."/>
            <person name="Sobral B.W."/>
            <person name="Xu Y."/>
            <person name="Huang S."/>
            <person name="Fei Z."/>
        </authorList>
    </citation>
    <scope>NUCLEOTIDE SEQUENCE [LARGE SCALE GENOMIC DNA]</scope>
    <source>
        <strain evidence="2">cv. 9930</strain>
    </source>
</reference>
<organism evidence="1 2">
    <name type="scientific">Cucumis sativus</name>
    <name type="common">Cucumber</name>
    <dbReference type="NCBI Taxonomy" id="3659"/>
    <lineage>
        <taxon>Eukaryota</taxon>
        <taxon>Viridiplantae</taxon>
        <taxon>Streptophyta</taxon>
        <taxon>Embryophyta</taxon>
        <taxon>Tracheophyta</taxon>
        <taxon>Spermatophyta</taxon>
        <taxon>Magnoliopsida</taxon>
        <taxon>eudicotyledons</taxon>
        <taxon>Gunneridae</taxon>
        <taxon>Pentapetalae</taxon>
        <taxon>rosids</taxon>
        <taxon>fabids</taxon>
        <taxon>Cucurbitales</taxon>
        <taxon>Cucurbitaceae</taxon>
        <taxon>Benincaseae</taxon>
        <taxon>Cucumis</taxon>
    </lineage>
</organism>
<dbReference type="Proteomes" id="UP000029981">
    <property type="component" value="Chromosome 5"/>
</dbReference>
<dbReference type="Gramene" id="KGN49927">
    <property type="protein sequence ID" value="KGN49927"/>
    <property type="gene ID" value="Csa_5G140520"/>
</dbReference>
<reference evidence="1 2" key="2">
    <citation type="journal article" date="2009" name="PLoS ONE">
        <title>An integrated genetic and cytogenetic map of the cucumber genome.</title>
        <authorList>
            <person name="Ren Y."/>
            <person name="Zhang Z."/>
            <person name="Liu J."/>
            <person name="Staub J.E."/>
            <person name="Han Y."/>
            <person name="Cheng Z."/>
            <person name="Li X."/>
            <person name="Lu J."/>
            <person name="Miao H."/>
            <person name="Kang H."/>
            <person name="Xie B."/>
            <person name="Gu X."/>
            <person name="Wang X."/>
            <person name="Du Y."/>
            <person name="Jin W."/>
            <person name="Huang S."/>
        </authorList>
    </citation>
    <scope>NUCLEOTIDE SEQUENCE [LARGE SCALE GENOMIC DNA]</scope>
    <source>
        <strain evidence="2">cv. 9930</strain>
    </source>
</reference>
<evidence type="ECO:0000313" key="1">
    <source>
        <dbReference type="EMBL" id="KGN49927.1"/>
    </source>
</evidence>
<dbReference type="EMBL" id="CM002926">
    <property type="protein sequence ID" value="KGN49927.1"/>
    <property type="molecule type" value="Genomic_DNA"/>
</dbReference>
<protein>
    <submittedName>
        <fullName evidence="1">Uncharacterized protein</fullName>
    </submittedName>
</protein>
<sequence length="55" mass="6250">MPQVTEQCISKMESTDESIKPFLITGEEKDKDRIQPRETLDLSVTLLDIEGSKLI</sequence>
<name>A0A0A0KNG6_CUCSA</name>
<reference evidence="1 2" key="4">
    <citation type="journal article" date="2011" name="BMC Genomics">
        <title>RNA-Seq improves annotation of protein-coding genes in the cucumber genome.</title>
        <authorList>
            <person name="Li Z."/>
            <person name="Zhang Z."/>
            <person name="Yan P."/>
            <person name="Huang S."/>
            <person name="Fei Z."/>
            <person name="Lin K."/>
        </authorList>
    </citation>
    <scope>NUCLEOTIDE SEQUENCE [LARGE SCALE GENOMIC DNA]</scope>
    <source>
        <strain evidence="2">cv. 9930</strain>
    </source>
</reference>
<accession>A0A0A0KNG6</accession>
<evidence type="ECO:0000313" key="2">
    <source>
        <dbReference type="Proteomes" id="UP000029981"/>
    </source>
</evidence>
<gene>
    <name evidence="1" type="ORF">Csa_5G140520</name>
</gene>
<dbReference type="AlphaFoldDB" id="A0A0A0KNG6"/>
<proteinExistence type="predicted"/>